<dbReference type="EMBL" id="JACHNS010000001">
    <property type="protein sequence ID" value="MBB4591873.1"/>
    <property type="molecule type" value="Genomic_DNA"/>
</dbReference>
<keyword evidence="1" id="KW-1133">Transmembrane helix</keyword>
<dbReference type="RefSeq" id="WP_184438710.1">
    <property type="nucleotide sequence ID" value="NZ_JACHNS010000001.1"/>
</dbReference>
<proteinExistence type="predicted"/>
<keyword evidence="1" id="KW-0812">Transmembrane</keyword>
<keyword evidence="3" id="KW-1185">Reference proteome</keyword>
<dbReference type="Proteomes" id="UP000554726">
    <property type="component" value="Unassembled WGS sequence"/>
</dbReference>
<feature type="transmembrane region" description="Helical" evidence="1">
    <location>
        <begin position="20"/>
        <end position="38"/>
    </location>
</feature>
<sequence length="216" mass="23964">MSDDEGSGRQQPGAWRLRKLVIWAAIPSVFGFFAWILINGPTALQNSRALPSETIKTWSTFSAWLYEDEEWNGYWSASSEGYINSSEMDLSNSDLVLILSASNGALSGTVASKSICRAIPLFNYNLVDGGISITGNTASITIYDYIGGRKVELESLRLRRDGAVIEATSRGGLLQMPDSPIRIARRPHGSKDDNLEPDHQYCLEERNALFEKVREK</sequence>
<name>A0ABR6JHE4_9XANT</name>
<organism evidence="2 3">
    <name type="scientific">Xanthomonas cannabis</name>
    <dbReference type="NCBI Taxonomy" id="1885674"/>
    <lineage>
        <taxon>Bacteria</taxon>
        <taxon>Pseudomonadati</taxon>
        <taxon>Pseudomonadota</taxon>
        <taxon>Gammaproteobacteria</taxon>
        <taxon>Lysobacterales</taxon>
        <taxon>Lysobacteraceae</taxon>
        <taxon>Xanthomonas</taxon>
    </lineage>
</organism>
<evidence type="ECO:0000313" key="2">
    <source>
        <dbReference type="EMBL" id="MBB4591873.1"/>
    </source>
</evidence>
<keyword evidence="1" id="KW-0472">Membrane</keyword>
<evidence type="ECO:0000256" key="1">
    <source>
        <dbReference type="SAM" id="Phobius"/>
    </source>
</evidence>
<reference evidence="2 3" key="1">
    <citation type="submission" date="2020-08" db="EMBL/GenBank/DDBJ databases">
        <title>Studying the diversity of plant-associated saprophytic bacteria and their role in host health and plant-pathogen interactions.</title>
        <authorList>
            <person name="Potnis N."/>
        </authorList>
    </citation>
    <scope>NUCLEOTIDE SEQUENCE [LARGE SCALE GENOMIC DNA]</scope>
    <source>
        <strain evidence="2 3">F16</strain>
    </source>
</reference>
<evidence type="ECO:0000313" key="3">
    <source>
        <dbReference type="Proteomes" id="UP000554726"/>
    </source>
</evidence>
<gene>
    <name evidence="2" type="ORF">FHR60_000496</name>
</gene>
<comment type="caution">
    <text evidence="2">The sequence shown here is derived from an EMBL/GenBank/DDBJ whole genome shotgun (WGS) entry which is preliminary data.</text>
</comment>
<accession>A0ABR6JHE4</accession>
<protein>
    <submittedName>
        <fullName evidence="2">Uncharacterized protein</fullName>
    </submittedName>
</protein>